<keyword evidence="1" id="KW-0862">Zinc</keyword>
<evidence type="ECO:0000256" key="1">
    <source>
        <dbReference type="PROSITE-ProRule" id="PRU00042"/>
    </source>
</evidence>
<dbReference type="EMBL" id="ML220133">
    <property type="protein sequence ID" value="TGZ79210.1"/>
    <property type="molecule type" value="Genomic_DNA"/>
</dbReference>
<dbReference type="Gene3D" id="3.30.160.60">
    <property type="entry name" value="Classic Zinc Finger"/>
    <property type="match status" value="1"/>
</dbReference>
<keyword evidence="5" id="KW-1185">Reference proteome</keyword>
<dbReference type="STRING" id="341454.A0A4S2MPV2"/>
<dbReference type="PROSITE" id="PS50157">
    <property type="entry name" value="ZINC_FINGER_C2H2_2"/>
    <property type="match status" value="1"/>
</dbReference>
<dbReference type="SMART" id="SM00355">
    <property type="entry name" value="ZnF_C2H2"/>
    <property type="match status" value="2"/>
</dbReference>
<evidence type="ECO:0000259" key="3">
    <source>
        <dbReference type="PROSITE" id="PS50157"/>
    </source>
</evidence>
<feature type="region of interest" description="Disordered" evidence="2">
    <location>
        <begin position="88"/>
        <end position="116"/>
    </location>
</feature>
<dbReference type="Pfam" id="PF26176">
    <property type="entry name" value="zf_C2H2_17_2"/>
    <property type="match status" value="1"/>
</dbReference>
<dbReference type="OrthoDB" id="8922241at2759"/>
<feature type="domain" description="C2H2-type" evidence="3">
    <location>
        <begin position="119"/>
        <end position="147"/>
    </location>
</feature>
<dbReference type="SUPFAM" id="SSF57667">
    <property type="entry name" value="beta-beta-alpha zinc fingers"/>
    <property type="match status" value="1"/>
</dbReference>
<keyword evidence="1" id="KW-0863">Zinc-finger</keyword>
<evidence type="ECO:0000313" key="5">
    <source>
        <dbReference type="Proteomes" id="UP000298138"/>
    </source>
</evidence>
<evidence type="ECO:0000256" key="2">
    <source>
        <dbReference type="SAM" id="MobiDB-lite"/>
    </source>
</evidence>
<protein>
    <recommendedName>
        <fullName evidence="3">C2H2-type domain-containing protein</fullName>
    </recommendedName>
</protein>
<organism evidence="4 5">
    <name type="scientific">Ascodesmis nigricans</name>
    <dbReference type="NCBI Taxonomy" id="341454"/>
    <lineage>
        <taxon>Eukaryota</taxon>
        <taxon>Fungi</taxon>
        <taxon>Dikarya</taxon>
        <taxon>Ascomycota</taxon>
        <taxon>Pezizomycotina</taxon>
        <taxon>Pezizomycetes</taxon>
        <taxon>Pezizales</taxon>
        <taxon>Ascodesmidaceae</taxon>
        <taxon>Ascodesmis</taxon>
    </lineage>
</organism>
<reference evidence="4 5" key="1">
    <citation type="submission" date="2019-04" db="EMBL/GenBank/DDBJ databases">
        <title>Comparative genomics and transcriptomics to analyze fruiting body development in filamentous ascomycetes.</title>
        <authorList>
            <consortium name="DOE Joint Genome Institute"/>
            <person name="Lutkenhaus R."/>
            <person name="Traeger S."/>
            <person name="Breuer J."/>
            <person name="Kuo A."/>
            <person name="Lipzen A."/>
            <person name="Pangilinan J."/>
            <person name="Dilworth D."/>
            <person name="Sandor L."/>
            <person name="Poggeler S."/>
            <person name="Barry K."/>
            <person name="Grigoriev I.V."/>
            <person name="Nowrousian M."/>
        </authorList>
    </citation>
    <scope>NUCLEOTIDE SEQUENCE [LARGE SCALE GENOMIC DNA]</scope>
    <source>
        <strain evidence="4 5">CBS 389.68</strain>
    </source>
</reference>
<dbReference type="GO" id="GO:0008270">
    <property type="term" value="F:zinc ion binding"/>
    <property type="evidence" value="ECO:0007669"/>
    <property type="project" value="UniProtKB-KW"/>
</dbReference>
<dbReference type="AlphaFoldDB" id="A0A4S2MPV2"/>
<proteinExistence type="predicted"/>
<accession>A0A4S2MPV2</accession>
<dbReference type="Proteomes" id="UP000298138">
    <property type="component" value="Unassembled WGS sequence"/>
</dbReference>
<dbReference type="InterPro" id="IPR059095">
    <property type="entry name" value="Znf_C2H2_17_2nd"/>
</dbReference>
<dbReference type="InParanoid" id="A0A4S2MPV2"/>
<dbReference type="InterPro" id="IPR013087">
    <property type="entry name" value="Znf_C2H2_type"/>
</dbReference>
<gene>
    <name evidence="4" type="ORF">EX30DRAFT_113870</name>
</gene>
<dbReference type="InterPro" id="IPR036236">
    <property type="entry name" value="Znf_C2H2_sf"/>
</dbReference>
<name>A0A4S2MPV2_9PEZI</name>
<keyword evidence="1" id="KW-0479">Metal-binding</keyword>
<sequence>MSHGYGYTSLLSSYLSPSDNSLPSILEMDLERNVLNYHYILPTPYHDSPGNSGPDLFDPTLDYDGLDSYSSSYSSTYSVSSSGSYISGSLSPHAHHPPSTYPHHHSHDAHSPPPPERKYKCDFCSRGFDKRADIRRHEVSVHRERLASPPALHVCVFVGCSRQHRGFARIDNYKEHLRRVHGHVYVNGQGDANSSAVSLGSGYCGR</sequence>
<evidence type="ECO:0000313" key="4">
    <source>
        <dbReference type="EMBL" id="TGZ79210.1"/>
    </source>
</evidence>
<dbReference type="PROSITE" id="PS00028">
    <property type="entry name" value="ZINC_FINGER_C2H2_1"/>
    <property type="match status" value="1"/>
</dbReference>